<comment type="similarity">
    <text evidence="1">Belongs to the VPS26 family.</text>
</comment>
<dbReference type="SUPFAM" id="SSF81296">
    <property type="entry name" value="E set domains"/>
    <property type="match status" value="1"/>
</dbReference>
<comment type="caution">
    <text evidence="4">The sequence shown here is derived from an EMBL/GenBank/DDBJ whole genome shotgun (WGS) entry which is preliminary data.</text>
</comment>
<accession>A0A8S9X0X3</accession>
<protein>
    <recommendedName>
        <fullName evidence="6">Vacuolar protein sorting-associated protein 26</fullName>
    </recommendedName>
</protein>
<dbReference type="Gene3D" id="2.60.40.640">
    <property type="match status" value="2"/>
</dbReference>
<dbReference type="FunFam" id="2.60.40.640:FF:000001">
    <property type="entry name" value="Vacuolar protein sorting-associated protein 26A"/>
    <property type="match status" value="1"/>
</dbReference>
<dbReference type="PANTHER" id="PTHR12233">
    <property type="entry name" value="VACUOLAR PROTEIN SORTING 26 RELATED"/>
    <property type="match status" value="1"/>
</dbReference>
<proteinExistence type="inferred from homology"/>
<reference evidence="4" key="1">
    <citation type="journal article" date="2021" name="Mol. Ecol. Resour.">
        <title>Apolygus lucorum genome provides insights into omnivorousness and mesophyll feeding.</title>
        <authorList>
            <person name="Liu Y."/>
            <person name="Liu H."/>
            <person name="Wang H."/>
            <person name="Huang T."/>
            <person name="Liu B."/>
            <person name="Yang B."/>
            <person name="Yin L."/>
            <person name="Li B."/>
            <person name="Zhang Y."/>
            <person name="Zhang S."/>
            <person name="Jiang F."/>
            <person name="Zhang X."/>
            <person name="Ren Y."/>
            <person name="Wang B."/>
            <person name="Wang S."/>
            <person name="Lu Y."/>
            <person name="Wu K."/>
            <person name="Fan W."/>
            <person name="Wang G."/>
        </authorList>
    </citation>
    <scope>NUCLEOTIDE SEQUENCE</scope>
    <source>
        <strain evidence="4">12Hb</strain>
    </source>
</reference>
<evidence type="ECO:0000256" key="3">
    <source>
        <dbReference type="ARBA" id="ARBA00022927"/>
    </source>
</evidence>
<evidence type="ECO:0008006" key="6">
    <source>
        <dbReference type="Google" id="ProtNLM"/>
    </source>
</evidence>
<evidence type="ECO:0000313" key="5">
    <source>
        <dbReference type="Proteomes" id="UP000466442"/>
    </source>
</evidence>
<dbReference type="GO" id="GO:0006886">
    <property type="term" value="P:intracellular protein transport"/>
    <property type="evidence" value="ECO:0007669"/>
    <property type="project" value="InterPro"/>
</dbReference>
<dbReference type="InterPro" id="IPR014752">
    <property type="entry name" value="Arrestin-like_C"/>
</dbReference>
<name>A0A8S9X0X3_APOLU</name>
<dbReference type="InterPro" id="IPR014756">
    <property type="entry name" value="Ig_E-set"/>
</dbReference>
<organism evidence="4 5">
    <name type="scientific">Apolygus lucorum</name>
    <name type="common">Small green plant bug</name>
    <name type="synonym">Lygocoris lucorum</name>
    <dbReference type="NCBI Taxonomy" id="248454"/>
    <lineage>
        <taxon>Eukaryota</taxon>
        <taxon>Metazoa</taxon>
        <taxon>Ecdysozoa</taxon>
        <taxon>Arthropoda</taxon>
        <taxon>Hexapoda</taxon>
        <taxon>Insecta</taxon>
        <taxon>Pterygota</taxon>
        <taxon>Neoptera</taxon>
        <taxon>Paraneoptera</taxon>
        <taxon>Hemiptera</taxon>
        <taxon>Heteroptera</taxon>
        <taxon>Panheteroptera</taxon>
        <taxon>Cimicomorpha</taxon>
        <taxon>Miridae</taxon>
        <taxon>Mirini</taxon>
        <taxon>Apolygus</taxon>
    </lineage>
</organism>
<gene>
    <name evidence="4" type="ORF">GE061_004507</name>
</gene>
<keyword evidence="3" id="KW-0653">Protein transport</keyword>
<keyword evidence="5" id="KW-1185">Reference proteome</keyword>
<sequence>MSNIIHKRWQTHDAKRKELENACMEECEISIFTVHPSAHTMNFLGFGQSAEIDIILDGTDTRQLADIKTEDGKRERHLLYYDGESVSGKVNIRLKKSGKLEHQGIKIEFIGQIELYYDRGNHYDFTSLVKELARPGELVQNTTYNFDFSNVEKPFESYTGANVRLRYLLRVTVVRRLSDIVKEKDILVHTLSSYPEMNNSIKMEVGIEDCLHIEFEYNKSK</sequence>
<evidence type="ECO:0000313" key="4">
    <source>
        <dbReference type="EMBL" id="KAF6202109.1"/>
    </source>
</evidence>
<keyword evidence="2" id="KW-0813">Transport</keyword>
<dbReference type="Proteomes" id="UP000466442">
    <property type="component" value="Linkage Group LG12"/>
</dbReference>
<dbReference type="EMBL" id="WIXP02000012">
    <property type="protein sequence ID" value="KAF6202109.1"/>
    <property type="molecule type" value="Genomic_DNA"/>
</dbReference>
<evidence type="ECO:0000256" key="1">
    <source>
        <dbReference type="ARBA" id="ARBA00009100"/>
    </source>
</evidence>
<dbReference type="Pfam" id="PF03643">
    <property type="entry name" value="Vps26"/>
    <property type="match status" value="1"/>
</dbReference>
<dbReference type="AlphaFoldDB" id="A0A8S9X0X3"/>
<evidence type="ECO:0000256" key="2">
    <source>
        <dbReference type="ARBA" id="ARBA00022448"/>
    </source>
</evidence>
<dbReference type="OrthoDB" id="3821113at2759"/>
<dbReference type="InterPro" id="IPR028934">
    <property type="entry name" value="Vps26-related"/>
</dbReference>